<gene>
    <name evidence="21" type="ORF">RJ641_030864</name>
</gene>
<dbReference type="InterPro" id="IPR036291">
    <property type="entry name" value="NAD(P)-bd_dom_sf"/>
</dbReference>
<feature type="domain" description="3-hydroxyacyl-CoA dehydrogenase NAD binding" evidence="20">
    <location>
        <begin position="308"/>
        <end position="486"/>
    </location>
</feature>
<dbReference type="PANTHER" id="PTHR23309:SF9">
    <property type="entry name" value="PEROXISOMAL FATTY ACID BETA-OXIDATION MULTIFUNCTIONAL PROTEIN MFP2"/>
    <property type="match status" value="1"/>
</dbReference>
<dbReference type="AlphaFoldDB" id="A0AAN8VWG8"/>
<dbReference type="Gene3D" id="1.10.1040.50">
    <property type="match status" value="1"/>
</dbReference>
<comment type="catalytic activity">
    <reaction evidence="16">
        <text>a (3S)-3-hydroxyacyl-CoA = a (2E)-enoyl-CoA + H2O</text>
        <dbReference type="Rhea" id="RHEA:16105"/>
        <dbReference type="ChEBI" id="CHEBI:15377"/>
        <dbReference type="ChEBI" id="CHEBI:57318"/>
        <dbReference type="ChEBI" id="CHEBI:58856"/>
        <dbReference type="EC" id="4.2.1.17"/>
    </reaction>
</comment>
<keyword evidence="22" id="KW-1185">Reference proteome</keyword>
<dbReference type="PROSITE" id="PS00067">
    <property type="entry name" value="3HCDH"/>
    <property type="match status" value="1"/>
</dbReference>
<keyword evidence="11" id="KW-0576">Peroxisome</keyword>
<dbReference type="FunFam" id="1.10.1040.50:FF:000004">
    <property type="entry name" value="Peroxisomal fatty acid beta-oxidation multifunctional protein"/>
    <property type="match status" value="1"/>
</dbReference>
<reference evidence="21 22" key="1">
    <citation type="submission" date="2023-12" db="EMBL/GenBank/DDBJ databases">
        <title>A high-quality genome assembly for Dillenia turbinata (Dilleniales).</title>
        <authorList>
            <person name="Chanderbali A."/>
        </authorList>
    </citation>
    <scope>NUCLEOTIDE SEQUENCE [LARGE SCALE GENOMIC DNA]</scope>
    <source>
        <strain evidence="21">LSX21</strain>
        <tissue evidence="21">Leaf</tissue>
    </source>
</reference>
<evidence type="ECO:0000256" key="7">
    <source>
        <dbReference type="ARBA" id="ARBA00022832"/>
    </source>
</evidence>
<keyword evidence="7" id="KW-0276">Fatty acid metabolism</keyword>
<comment type="catalytic activity">
    <reaction evidence="1">
        <text>a (3Z)-enoyl-CoA = a 4-saturated (2E)-enoyl-CoA</text>
        <dbReference type="Rhea" id="RHEA:45900"/>
        <dbReference type="ChEBI" id="CHEBI:85097"/>
        <dbReference type="ChEBI" id="CHEBI:85489"/>
        <dbReference type="EC" id="5.3.3.8"/>
    </reaction>
</comment>
<comment type="similarity">
    <text evidence="5">In the central section; belongs to the 3-hydroxyacyl-CoA dehydrogenase family.</text>
</comment>
<dbReference type="InterPro" id="IPR008927">
    <property type="entry name" value="6-PGluconate_DH-like_C_sf"/>
</dbReference>
<accession>A0AAN8VWG8</accession>
<dbReference type="Proteomes" id="UP001370490">
    <property type="component" value="Unassembled WGS sequence"/>
</dbReference>
<dbReference type="CDD" id="cd06558">
    <property type="entry name" value="crotonase-like"/>
    <property type="match status" value="1"/>
</dbReference>
<evidence type="ECO:0000256" key="18">
    <source>
        <dbReference type="RuleBase" id="RU003707"/>
    </source>
</evidence>
<dbReference type="InterPro" id="IPR006180">
    <property type="entry name" value="3-OHacyl-CoA_DH_CS"/>
</dbReference>
<keyword evidence="10" id="KW-0443">Lipid metabolism</keyword>
<evidence type="ECO:0000256" key="5">
    <source>
        <dbReference type="ARBA" id="ARBA00007005"/>
    </source>
</evidence>
<keyword evidence="12" id="KW-0413">Isomerase</keyword>
<evidence type="ECO:0000313" key="21">
    <source>
        <dbReference type="EMBL" id="KAK6937356.1"/>
    </source>
</evidence>
<dbReference type="GO" id="GO:0003857">
    <property type="term" value="F:(3S)-3-hydroxyacyl-CoA dehydrogenase (NAD+) activity"/>
    <property type="evidence" value="ECO:0007669"/>
    <property type="project" value="TreeGrafter"/>
</dbReference>
<evidence type="ECO:0000313" key="22">
    <source>
        <dbReference type="Proteomes" id="UP001370490"/>
    </source>
</evidence>
<comment type="similarity">
    <text evidence="6">In the N-terminal section; belongs to the enoyl-CoA hydratase/isomerase family.</text>
</comment>
<dbReference type="SUPFAM" id="SSF48179">
    <property type="entry name" value="6-phosphogluconate dehydrogenase C-terminal domain-like"/>
    <property type="match status" value="2"/>
</dbReference>
<organism evidence="21 22">
    <name type="scientific">Dillenia turbinata</name>
    <dbReference type="NCBI Taxonomy" id="194707"/>
    <lineage>
        <taxon>Eukaryota</taxon>
        <taxon>Viridiplantae</taxon>
        <taxon>Streptophyta</taxon>
        <taxon>Embryophyta</taxon>
        <taxon>Tracheophyta</taxon>
        <taxon>Spermatophyta</taxon>
        <taxon>Magnoliopsida</taxon>
        <taxon>eudicotyledons</taxon>
        <taxon>Gunneridae</taxon>
        <taxon>Pentapetalae</taxon>
        <taxon>Dilleniales</taxon>
        <taxon>Dilleniaceae</taxon>
        <taxon>Dillenia</taxon>
    </lineage>
</organism>
<protein>
    <submittedName>
        <fullName evidence="21">3-hydroxyacyl-CoA dehydrogenase, NAD binding</fullName>
    </submittedName>
</protein>
<evidence type="ECO:0000256" key="16">
    <source>
        <dbReference type="ARBA" id="ARBA00023709"/>
    </source>
</evidence>
<evidence type="ECO:0000256" key="13">
    <source>
        <dbReference type="ARBA" id="ARBA00023239"/>
    </source>
</evidence>
<name>A0AAN8VWG8_9MAGN</name>
<keyword evidence="9" id="KW-0520">NAD</keyword>
<evidence type="ECO:0000256" key="14">
    <source>
        <dbReference type="ARBA" id="ARBA00023268"/>
    </source>
</evidence>
<dbReference type="InterPro" id="IPR018376">
    <property type="entry name" value="Enoyl-CoA_hyd/isom_CS"/>
</dbReference>
<keyword evidence="14" id="KW-0511">Multifunctional enzyme</keyword>
<evidence type="ECO:0000256" key="9">
    <source>
        <dbReference type="ARBA" id="ARBA00023027"/>
    </source>
</evidence>
<evidence type="ECO:0000256" key="11">
    <source>
        <dbReference type="ARBA" id="ARBA00023140"/>
    </source>
</evidence>
<evidence type="ECO:0000256" key="4">
    <source>
        <dbReference type="ARBA" id="ARBA00005005"/>
    </source>
</evidence>
<dbReference type="Gene3D" id="3.90.226.10">
    <property type="entry name" value="2-enoyl-CoA Hydratase, Chain A, domain 1"/>
    <property type="match status" value="1"/>
</dbReference>
<evidence type="ECO:0000259" key="19">
    <source>
        <dbReference type="Pfam" id="PF00725"/>
    </source>
</evidence>
<evidence type="ECO:0000256" key="10">
    <source>
        <dbReference type="ARBA" id="ARBA00023098"/>
    </source>
</evidence>
<dbReference type="InterPro" id="IPR029045">
    <property type="entry name" value="ClpP/crotonase-like_dom_sf"/>
</dbReference>
<comment type="catalytic activity">
    <reaction evidence="17">
        <text>a 4-saturated-(3S)-3-hydroxyacyl-CoA = a (3E)-enoyl-CoA + H2O</text>
        <dbReference type="Rhea" id="RHEA:20724"/>
        <dbReference type="ChEBI" id="CHEBI:15377"/>
        <dbReference type="ChEBI" id="CHEBI:58521"/>
        <dbReference type="ChEBI" id="CHEBI:137480"/>
        <dbReference type="EC" id="4.2.1.17"/>
    </reaction>
</comment>
<proteinExistence type="inferred from homology"/>
<evidence type="ECO:0000256" key="6">
    <source>
        <dbReference type="ARBA" id="ARBA00008750"/>
    </source>
</evidence>
<comment type="caution">
    <text evidence="21">The sequence shown here is derived from an EMBL/GenBank/DDBJ whole genome shotgun (WGS) entry which is preliminary data.</text>
</comment>
<dbReference type="Pfam" id="PF02737">
    <property type="entry name" value="3HCDH_N"/>
    <property type="match status" value="1"/>
</dbReference>
<dbReference type="GO" id="GO:0070403">
    <property type="term" value="F:NAD+ binding"/>
    <property type="evidence" value="ECO:0007669"/>
    <property type="project" value="InterPro"/>
</dbReference>
<dbReference type="PROSITE" id="PS00166">
    <property type="entry name" value="ENOYL_COA_HYDRATASE"/>
    <property type="match status" value="1"/>
</dbReference>
<dbReference type="Pfam" id="PF00378">
    <property type="entry name" value="ECH_1"/>
    <property type="match status" value="1"/>
</dbReference>
<sequence length="719" mass="78553">MKERKTIMEVGSDGIAVITLNDPPLNLLSHDVLVSLKESTELAMQRDDVKAVVITGSNGKFSGGANVSAFGTVPQGGRKVGLWSIDFLTDVFEAARKPIVAAVDGVALGGGLEVAMACHARISTSNAQLGLPELQFGILPGLGGTQRLPRLVGLSKALEMLLASKIVKGEEAYSLGLVDAIAPTSELVNRACSWALCIVEHKKPWISSLYKLDKLEPLAKARIICTSARARAKKQSPNLEFPLACVDVIEEGLVSGPRAGLWKEAETNEELQHSTTSKSLVHIFFAQRATTKVPGVTDQGLQPRKVYKVAVVGGGLMGSGIATALILHNYSVILKEVNEQFLQAGIGRVKANLKSRAKNGNMSLEKLDKTFSLLRGVLEYDSFRDVDLVIEAVTEDILLKQQIFIDLEKYCPPHCVLATNTSTFDLNLVGKRTNVHNQIVGAHFFSPAHVRPLLEIIHTEQTSAQAVLDLINLAKSIKKTAIIVKNSTGFATTRMMFPYSMAATFLVERGADIYKIDQAISKFGMPMGPFRMADLVGFGVATGARANMRKSFSERWYDSKLMQVMQEDDRAGQTNGKGFYVYDGNRKAFPDPEIEKYIEKTRRISGVSIDPKLKSLSEKEIVEMLFFPVVNESCRILAEGIAIKASDLDVASVMGFGFPAYRGGIIFWADSIGPKYICSKLVEWSRIYGKIFEPCAYLKERASRDVPLGASLEQATSRL</sequence>
<dbReference type="SUPFAM" id="SSF51735">
    <property type="entry name" value="NAD(P)-binding Rossmann-fold domains"/>
    <property type="match status" value="1"/>
</dbReference>
<dbReference type="GO" id="GO:0004300">
    <property type="term" value="F:enoyl-CoA hydratase activity"/>
    <property type="evidence" value="ECO:0007669"/>
    <property type="project" value="UniProtKB-EC"/>
</dbReference>
<keyword evidence="13" id="KW-0456">Lyase</keyword>
<comment type="catalytic activity">
    <reaction evidence="2">
        <text>a (3E)-enoyl-CoA = a 4-saturated (2E)-enoyl-CoA</text>
        <dbReference type="Rhea" id="RHEA:45228"/>
        <dbReference type="ChEBI" id="CHEBI:58521"/>
        <dbReference type="ChEBI" id="CHEBI:85097"/>
        <dbReference type="EC" id="5.3.3.8"/>
    </reaction>
</comment>
<evidence type="ECO:0000259" key="20">
    <source>
        <dbReference type="Pfam" id="PF02737"/>
    </source>
</evidence>
<dbReference type="InterPro" id="IPR001753">
    <property type="entry name" value="Enoyl-CoA_hydra/iso"/>
</dbReference>
<dbReference type="InterPro" id="IPR006176">
    <property type="entry name" value="3-OHacyl-CoA_DH_NAD-bd"/>
</dbReference>
<comment type="subcellular location">
    <subcellularLocation>
        <location evidence="3">Peroxisome</location>
    </subcellularLocation>
</comment>
<evidence type="ECO:0000256" key="3">
    <source>
        <dbReference type="ARBA" id="ARBA00004275"/>
    </source>
</evidence>
<dbReference type="InterPro" id="IPR006108">
    <property type="entry name" value="3HC_DH_C"/>
</dbReference>
<comment type="catalytic activity">
    <reaction evidence="15">
        <text>(3S)-3-hydroxybutanoyl-CoA = (3R)-3-hydroxybutanoyl-CoA</text>
        <dbReference type="Rhea" id="RHEA:21760"/>
        <dbReference type="ChEBI" id="CHEBI:57315"/>
        <dbReference type="ChEBI" id="CHEBI:57316"/>
        <dbReference type="EC" id="5.1.2.3"/>
    </reaction>
</comment>
<dbReference type="FunFam" id="3.90.226.10:FF:000025">
    <property type="entry name" value="Peroxisomal fatty acid beta-oxidation multifunctional protein"/>
    <property type="match status" value="1"/>
</dbReference>
<evidence type="ECO:0000256" key="8">
    <source>
        <dbReference type="ARBA" id="ARBA00023002"/>
    </source>
</evidence>
<dbReference type="Pfam" id="PF00725">
    <property type="entry name" value="3HCDH"/>
    <property type="match status" value="1"/>
</dbReference>
<feature type="domain" description="3-hydroxyacyl-CoA dehydrogenase C-terminal" evidence="19">
    <location>
        <begin position="489"/>
        <end position="582"/>
    </location>
</feature>
<keyword evidence="8" id="KW-0560">Oxidoreductase</keyword>
<dbReference type="PANTHER" id="PTHR23309">
    <property type="entry name" value="3-HYDROXYACYL-COA DEHYROGENASE"/>
    <property type="match status" value="1"/>
</dbReference>
<evidence type="ECO:0000256" key="1">
    <source>
        <dbReference type="ARBA" id="ARBA00000452"/>
    </source>
</evidence>
<dbReference type="FunFam" id="3.40.50.720:FF:000009">
    <property type="entry name" value="Fatty oxidation complex, alpha subunit"/>
    <property type="match status" value="1"/>
</dbReference>
<evidence type="ECO:0000256" key="17">
    <source>
        <dbReference type="ARBA" id="ARBA00023717"/>
    </source>
</evidence>
<dbReference type="GO" id="GO:0008692">
    <property type="term" value="F:3-hydroxybutyryl-CoA epimerase activity"/>
    <property type="evidence" value="ECO:0007669"/>
    <property type="project" value="UniProtKB-EC"/>
</dbReference>
<dbReference type="SUPFAM" id="SSF52096">
    <property type="entry name" value="ClpP/crotonase"/>
    <property type="match status" value="1"/>
</dbReference>
<evidence type="ECO:0000256" key="2">
    <source>
        <dbReference type="ARBA" id="ARBA00000765"/>
    </source>
</evidence>
<comment type="similarity">
    <text evidence="18">Belongs to the enoyl-CoA hydratase/isomerase family.</text>
</comment>
<evidence type="ECO:0000256" key="12">
    <source>
        <dbReference type="ARBA" id="ARBA00023235"/>
    </source>
</evidence>
<dbReference type="EMBL" id="JBAMMX010000006">
    <property type="protein sequence ID" value="KAK6937356.1"/>
    <property type="molecule type" value="Genomic_DNA"/>
</dbReference>
<comment type="pathway">
    <text evidence="4">Lipid metabolism; fatty acid beta-oxidation.</text>
</comment>
<evidence type="ECO:0000256" key="15">
    <source>
        <dbReference type="ARBA" id="ARBA00023701"/>
    </source>
</evidence>
<dbReference type="GO" id="GO:0005777">
    <property type="term" value="C:peroxisome"/>
    <property type="evidence" value="ECO:0007669"/>
    <property type="project" value="UniProtKB-SubCell"/>
</dbReference>
<dbReference type="GO" id="GO:0006635">
    <property type="term" value="P:fatty acid beta-oxidation"/>
    <property type="evidence" value="ECO:0007669"/>
    <property type="project" value="TreeGrafter"/>
</dbReference>
<dbReference type="GO" id="GO:0004165">
    <property type="term" value="F:delta(3)-delta(2)-enoyl-CoA isomerase activity"/>
    <property type="evidence" value="ECO:0007669"/>
    <property type="project" value="UniProtKB-EC"/>
</dbReference>
<dbReference type="Gene3D" id="3.40.50.720">
    <property type="entry name" value="NAD(P)-binding Rossmann-like Domain"/>
    <property type="match status" value="1"/>
</dbReference>